<dbReference type="AlphaFoldDB" id="A0A660C9L8"/>
<dbReference type="OrthoDB" id="2376767at2"/>
<evidence type="ECO:0000313" key="3">
    <source>
        <dbReference type="Proteomes" id="UP000317303"/>
    </source>
</evidence>
<sequence>MRLTEPVLRFSPGGTLSASQEMDKERTLPRAELLHEAAEVITGDRNKSYGEPTANFDNTARVWTAQLGHKLKDGAEFTASDVAQLMIGLKLARLVADPKRDTWLDIAGYAGCGWETVEGEAS</sequence>
<dbReference type="EMBL" id="VLJV01000001">
    <property type="protein sequence ID" value="TWH18557.1"/>
    <property type="molecule type" value="Genomic_DNA"/>
</dbReference>
<keyword evidence="3" id="KW-1185">Reference proteome</keyword>
<name>A0A660C9L8_9PSEU</name>
<evidence type="ECO:0000313" key="2">
    <source>
        <dbReference type="EMBL" id="TWH18557.1"/>
    </source>
</evidence>
<feature type="domain" description="DUF6378" evidence="1">
    <location>
        <begin position="32"/>
        <end position="115"/>
    </location>
</feature>
<accession>A0A660C9L8</accession>
<protein>
    <recommendedName>
        <fullName evidence="1">DUF6378 domain-containing protein</fullName>
    </recommendedName>
</protein>
<evidence type="ECO:0000259" key="1">
    <source>
        <dbReference type="Pfam" id="PF19905"/>
    </source>
</evidence>
<dbReference type="Pfam" id="PF19905">
    <property type="entry name" value="DUF6378"/>
    <property type="match status" value="1"/>
</dbReference>
<dbReference type="RefSeq" id="WP_145600288.1">
    <property type="nucleotide sequence ID" value="NZ_JOIJ01000041.1"/>
</dbReference>
<dbReference type="InterPro" id="IPR045958">
    <property type="entry name" value="DUF6378"/>
</dbReference>
<comment type="caution">
    <text evidence="2">The sequence shown here is derived from an EMBL/GenBank/DDBJ whole genome shotgun (WGS) entry which is preliminary data.</text>
</comment>
<reference evidence="2 3" key="1">
    <citation type="submission" date="2019-07" db="EMBL/GenBank/DDBJ databases">
        <title>R&amp;d 2014.</title>
        <authorList>
            <person name="Klenk H.-P."/>
        </authorList>
    </citation>
    <scope>NUCLEOTIDE SEQUENCE [LARGE SCALE GENOMIC DNA]</scope>
    <source>
        <strain evidence="2 3">DSM 43194</strain>
    </source>
</reference>
<proteinExistence type="predicted"/>
<dbReference type="Proteomes" id="UP000317303">
    <property type="component" value="Unassembled WGS sequence"/>
</dbReference>
<organism evidence="2 3">
    <name type="scientific">Prauserella rugosa</name>
    <dbReference type="NCBI Taxonomy" id="43354"/>
    <lineage>
        <taxon>Bacteria</taxon>
        <taxon>Bacillati</taxon>
        <taxon>Actinomycetota</taxon>
        <taxon>Actinomycetes</taxon>
        <taxon>Pseudonocardiales</taxon>
        <taxon>Pseudonocardiaceae</taxon>
        <taxon>Prauserella</taxon>
    </lineage>
</organism>
<gene>
    <name evidence="2" type="ORF">JD82_00376</name>
</gene>